<organism evidence="3 4">
    <name type="scientific">Kibdelosporangium philippinense</name>
    <dbReference type="NCBI Taxonomy" id="211113"/>
    <lineage>
        <taxon>Bacteria</taxon>
        <taxon>Bacillati</taxon>
        <taxon>Actinomycetota</taxon>
        <taxon>Actinomycetes</taxon>
        <taxon>Pseudonocardiales</taxon>
        <taxon>Pseudonocardiaceae</taxon>
        <taxon>Kibdelosporangium</taxon>
    </lineage>
</organism>
<reference evidence="3 4" key="1">
    <citation type="submission" date="2021-12" db="EMBL/GenBank/DDBJ databases">
        <title>Genome sequence of Kibdelosporangium philippinense ATCC 49844.</title>
        <authorList>
            <person name="Fedorov E.A."/>
            <person name="Omeragic M."/>
            <person name="Shalygina K.F."/>
            <person name="Maclea K.S."/>
        </authorList>
    </citation>
    <scope>NUCLEOTIDE SEQUENCE [LARGE SCALE GENOMIC DNA]</scope>
    <source>
        <strain evidence="3 4">ATCC 49844</strain>
    </source>
</reference>
<evidence type="ECO:0000256" key="1">
    <source>
        <dbReference type="SAM" id="MobiDB-lite"/>
    </source>
</evidence>
<feature type="transmembrane region" description="Helical" evidence="2">
    <location>
        <begin position="146"/>
        <end position="168"/>
    </location>
</feature>
<evidence type="ECO:0000313" key="4">
    <source>
        <dbReference type="Proteomes" id="UP001521150"/>
    </source>
</evidence>
<gene>
    <name evidence="3" type="ORF">LWC34_17665</name>
</gene>
<dbReference type="Proteomes" id="UP001521150">
    <property type="component" value="Unassembled WGS sequence"/>
</dbReference>
<feature type="transmembrane region" description="Helical" evidence="2">
    <location>
        <begin position="119"/>
        <end position="140"/>
    </location>
</feature>
<evidence type="ECO:0000256" key="2">
    <source>
        <dbReference type="SAM" id="Phobius"/>
    </source>
</evidence>
<dbReference type="EMBL" id="JAJVCN010000001">
    <property type="protein sequence ID" value="MCE7004638.1"/>
    <property type="molecule type" value="Genomic_DNA"/>
</dbReference>
<feature type="region of interest" description="Disordered" evidence="1">
    <location>
        <begin position="320"/>
        <end position="367"/>
    </location>
</feature>
<proteinExistence type="predicted"/>
<accession>A0ABS8ZDQ4</accession>
<keyword evidence="2" id="KW-1133">Transmembrane helix</keyword>
<feature type="transmembrane region" description="Helical" evidence="2">
    <location>
        <begin position="26"/>
        <end position="57"/>
    </location>
</feature>
<keyword evidence="4" id="KW-1185">Reference proteome</keyword>
<keyword evidence="2" id="KW-0472">Membrane</keyword>
<protein>
    <submittedName>
        <fullName evidence="3">DUF4389 domain-containing protein</fullName>
    </submittedName>
</protein>
<evidence type="ECO:0000313" key="3">
    <source>
        <dbReference type="EMBL" id="MCE7004638.1"/>
    </source>
</evidence>
<feature type="transmembrane region" description="Helical" evidence="2">
    <location>
        <begin position="237"/>
        <end position="261"/>
    </location>
</feature>
<keyword evidence="2" id="KW-0812">Transmembrane</keyword>
<dbReference type="RefSeq" id="WP_233726131.1">
    <property type="nucleotide sequence ID" value="NZ_JAJVCN010000001.1"/>
</dbReference>
<dbReference type="InterPro" id="IPR025498">
    <property type="entry name" value="DUF4389"/>
</dbReference>
<comment type="caution">
    <text evidence="3">The sequence shown here is derived from an EMBL/GenBank/DDBJ whole genome shotgun (WGS) entry which is preliminary data.</text>
</comment>
<dbReference type="Pfam" id="PF14333">
    <property type="entry name" value="DUF4389"/>
    <property type="match status" value="2"/>
</dbReference>
<name>A0ABS8ZDQ4_9PSEU</name>
<sequence length="367" mass="40459">MASRNPIGLEGRPDAELSQWLWLVKWFLVIPHLIVLAFLWTVFWVLTVFTFFAILIAGRYPRSIFDFNVGVMRWSWRVAFYTYGALGTDRYPPFSLGQEPEYPRDIAVEYPARLSRRLVLVKSWLLAIPHYFVIGFFLGWRWGGGVLLGGSGLIAVFVLIGAVILLLFTGKFPRGIRDFVLGMNRWVVRVGAYATLMTDQYPPFRLDSGPVEPGESTVEEAVRRPAGSMWSAGRVTAVVLGALATLVGLGLAAGGGVLVWADQTQKDPAGYIQTSTHHYSTATQVLRFDDVDLRGIPYWMLGDVPVRSRSDQPVFVGIGHSGDVAHQGTHPPAGQDGQVNEGGCGPQWIFGPQPPGQVDTARSTSVR</sequence>